<feature type="region of interest" description="Disordered" evidence="1">
    <location>
        <begin position="1"/>
        <end position="20"/>
    </location>
</feature>
<evidence type="ECO:0000313" key="2">
    <source>
        <dbReference type="EMBL" id="MDQ0495695.1"/>
    </source>
</evidence>
<proteinExistence type="predicted"/>
<sequence length="170" mass="19597">MSPPSYNDRTDKSSNQTNKQKIVNRFARSLNTKYEPIITNKGCKDKMTMELATEVYTKDSIQNKKCNPRKRPAKKTVPQSFLVIFKERSIFQGRKGSMNMTDIYNLNIPATEVGVCEDFIMMEETETDKILMNSKKYGCKDSDILFIFIMILSDVLTNSLCTEQLHNKLN</sequence>
<gene>
    <name evidence="2" type="ORF">QOZ95_003877</name>
</gene>
<name>A0ABU0L1Y0_9BACL</name>
<dbReference type="EMBL" id="JAUSWA010000025">
    <property type="protein sequence ID" value="MDQ0495695.1"/>
    <property type="molecule type" value="Genomic_DNA"/>
</dbReference>
<protein>
    <submittedName>
        <fullName evidence="2">Uncharacterized protein</fullName>
    </submittedName>
</protein>
<keyword evidence="3" id="KW-1185">Reference proteome</keyword>
<accession>A0ABU0L1Y0</accession>
<reference evidence="2 3" key="1">
    <citation type="submission" date="2023-07" db="EMBL/GenBank/DDBJ databases">
        <title>Genomic Encyclopedia of Type Strains, Phase IV (KMG-IV): sequencing the most valuable type-strain genomes for metagenomic binning, comparative biology and taxonomic classification.</title>
        <authorList>
            <person name="Goeker M."/>
        </authorList>
    </citation>
    <scope>NUCLEOTIDE SEQUENCE [LARGE SCALE GENOMIC DNA]</scope>
    <source>
        <strain evidence="2 3">DSM 14914</strain>
    </source>
</reference>
<organism evidence="2 3">
    <name type="scientific">Paenibacillus brasilensis</name>
    <dbReference type="NCBI Taxonomy" id="128574"/>
    <lineage>
        <taxon>Bacteria</taxon>
        <taxon>Bacillati</taxon>
        <taxon>Bacillota</taxon>
        <taxon>Bacilli</taxon>
        <taxon>Bacillales</taxon>
        <taxon>Paenibacillaceae</taxon>
        <taxon>Paenibacillus</taxon>
    </lineage>
</organism>
<evidence type="ECO:0000256" key="1">
    <source>
        <dbReference type="SAM" id="MobiDB-lite"/>
    </source>
</evidence>
<dbReference type="Proteomes" id="UP001242811">
    <property type="component" value="Unassembled WGS sequence"/>
</dbReference>
<comment type="caution">
    <text evidence="2">The sequence shown here is derived from an EMBL/GenBank/DDBJ whole genome shotgun (WGS) entry which is preliminary data.</text>
</comment>
<evidence type="ECO:0000313" key="3">
    <source>
        <dbReference type="Proteomes" id="UP001242811"/>
    </source>
</evidence>